<sequence length="116" mass="13525">KNIRFILNVLPKDTNLKVLSELADRVMKLEASNNSFPFKEKDLKNLRKDMSELKEEICSLRKNMDRGRSSGRMRDLSKMSSGRNGVCAFHYNYGLRAYNCKKPCNFLEQEEVQTDQ</sequence>
<dbReference type="EMBL" id="HACA01027333">
    <property type="protein sequence ID" value="CDW44694.1"/>
    <property type="molecule type" value="Transcribed_RNA"/>
</dbReference>
<name>A0A0K2V2H0_LEPSM</name>
<feature type="non-terminal residue" evidence="2">
    <location>
        <position position="1"/>
    </location>
</feature>
<protein>
    <submittedName>
        <fullName evidence="2">Uncharacterized protein</fullName>
    </submittedName>
</protein>
<evidence type="ECO:0000256" key="1">
    <source>
        <dbReference type="SAM" id="Coils"/>
    </source>
</evidence>
<feature type="coiled-coil region" evidence="1">
    <location>
        <begin position="36"/>
        <end position="63"/>
    </location>
</feature>
<evidence type="ECO:0000313" key="2">
    <source>
        <dbReference type="EMBL" id="CDW44694.1"/>
    </source>
</evidence>
<dbReference type="AlphaFoldDB" id="A0A0K2V2H0"/>
<proteinExistence type="predicted"/>
<accession>A0A0K2V2H0</accession>
<keyword evidence="1" id="KW-0175">Coiled coil</keyword>
<reference evidence="2" key="1">
    <citation type="submission" date="2014-05" db="EMBL/GenBank/DDBJ databases">
        <authorList>
            <person name="Chronopoulou M."/>
        </authorList>
    </citation>
    <scope>NUCLEOTIDE SEQUENCE</scope>
    <source>
        <tissue evidence="2">Whole organism</tissue>
    </source>
</reference>
<organism evidence="2">
    <name type="scientific">Lepeophtheirus salmonis</name>
    <name type="common">Salmon louse</name>
    <name type="synonym">Caligus salmonis</name>
    <dbReference type="NCBI Taxonomy" id="72036"/>
    <lineage>
        <taxon>Eukaryota</taxon>
        <taxon>Metazoa</taxon>
        <taxon>Ecdysozoa</taxon>
        <taxon>Arthropoda</taxon>
        <taxon>Crustacea</taxon>
        <taxon>Multicrustacea</taxon>
        <taxon>Hexanauplia</taxon>
        <taxon>Copepoda</taxon>
        <taxon>Siphonostomatoida</taxon>
        <taxon>Caligidae</taxon>
        <taxon>Lepeophtheirus</taxon>
    </lineage>
</organism>